<feature type="coiled-coil region" evidence="1">
    <location>
        <begin position="163"/>
        <end position="236"/>
    </location>
</feature>
<sequence length="290" mass="34082">MESDLLKKEDEFYKENEKLELRTKELMKKVNDVMKIQDNLIQESLKTKTDIILAKQNQFKFTKPALEDNLEFGKNNSLLIPSSVDDMGIKNANQFYKAKLKTLQVEVVKLQADNRKKSDEIRKLQEENQKLLEDKDKWFMSYNSTKNTIGKLEIQASSLNSKFQAKANEVTALKKELDQNKKELKNSNLNSNNLDVRLARSQEENEKLKNALKIVKDEEKEARDVFKKQIDDLTATVKHIEKHKIELLNGFKKQLQLIDNLKKQKMYLETLKIADISETEYLKLLDWKWE</sequence>
<keyword evidence="3" id="KW-1185">Reference proteome</keyword>
<proteinExistence type="predicted"/>
<dbReference type="PANTHER" id="PTHR23313">
    <property type="entry name" value="TSEC1-RELATED"/>
    <property type="match status" value="1"/>
</dbReference>
<name>A0A9P0D5Z0_9CUCU</name>
<evidence type="ECO:0000256" key="1">
    <source>
        <dbReference type="SAM" id="Coils"/>
    </source>
</evidence>
<feature type="coiled-coil region" evidence="1">
    <location>
        <begin position="93"/>
        <end position="134"/>
    </location>
</feature>
<dbReference type="OrthoDB" id="269872at2759"/>
<evidence type="ECO:0000313" key="2">
    <source>
        <dbReference type="EMBL" id="CAH1114540.1"/>
    </source>
</evidence>
<gene>
    <name evidence="2" type="ORF">PSYICH_LOCUS14794</name>
</gene>
<dbReference type="Gene3D" id="1.10.287.1490">
    <property type="match status" value="1"/>
</dbReference>
<keyword evidence="1" id="KW-0175">Coiled coil</keyword>
<accession>A0A9P0D5Z0</accession>
<reference evidence="2" key="1">
    <citation type="submission" date="2022-01" db="EMBL/GenBank/DDBJ databases">
        <authorList>
            <person name="King R."/>
        </authorList>
    </citation>
    <scope>NUCLEOTIDE SEQUENCE</scope>
</reference>
<dbReference type="PANTHER" id="PTHR23313:SF0">
    <property type="entry name" value="TESTIS-EXPRESSED PROTEIN 9"/>
    <property type="match status" value="1"/>
</dbReference>
<organism evidence="2 3">
    <name type="scientific">Psylliodes chrysocephalus</name>
    <dbReference type="NCBI Taxonomy" id="3402493"/>
    <lineage>
        <taxon>Eukaryota</taxon>
        <taxon>Metazoa</taxon>
        <taxon>Ecdysozoa</taxon>
        <taxon>Arthropoda</taxon>
        <taxon>Hexapoda</taxon>
        <taxon>Insecta</taxon>
        <taxon>Pterygota</taxon>
        <taxon>Neoptera</taxon>
        <taxon>Endopterygota</taxon>
        <taxon>Coleoptera</taxon>
        <taxon>Polyphaga</taxon>
        <taxon>Cucujiformia</taxon>
        <taxon>Chrysomeloidea</taxon>
        <taxon>Chrysomelidae</taxon>
        <taxon>Galerucinae</taxon>
        <taxon>Alticini</taxon>
        <taxon>Psylliodes</taxon>
    </lineage>
</organism>
<evidence type="ECO:0000313" key="3">
    <source>
        <dbReference type="Proteomes" id="UP001153636"/>
    </source>
</evidence>
<dbReference type="AlphaFoldDB" id="A0A9P0D5Z0"/>
<dbReference type="Proteomes" id="UP001153636">
    <property type="component" value="Chromosome 8"/>
</dbReference>
<protein>
    <submittedName>
        <fullName evidence="2">Uncharacterized protein</fullName>
    </submittedName>
</protein>
<dbReference type="EMBL" id="OV651820">
    <property type="protein sequence ID" value="CAH1114540.1"/>
    <property type="molecule type" value="Genomic_DNA"/>
</dbReference>